<organism evidence="1">
    <name type="scientific">Brassica campestris</name>
    <name type="common">Field mustard</name>
    <dbReference type="NCBI Taxonomy" id="3711"/>
    <lineage>
        <taxon>Eukaryota</taxon>
        <taxon>Viridiplantae</taxon>
        <taxon>Streptophyta</taxon>
        <taxon>Embryophyta</taxon>
        <taxon>Tracheophyta</taxon>
        <taxon>Spermatophyta</taxon>
        <taxon>Magnoliopsida</taxon>
        <taxon>eudicotyledons</taxon>
        <taxon>Gunneridae</taxon>
        <taxon>Pentapetalae</taxon>
        <taxon>rosids</taxon>
        <taxon>malvids</taxon>
        <taxon>Brassicales</taxon>
        <taxon>Brassicaceae</taxon>
        <taxon>Brassiceae</taxon>
        <taxon>Brassica</taxon>
    </lineage>
</organism>
<reference evidence="1" key="1">
    <citation type="submission" date="2018-11" db="EMBL/GenBank/DDBJ databases">
        <authorList>
            <consortium name="Genoscope - CEA"/>
            <person name="William W."/>
        </authorList>
    </citation>
    <scope>NUCLEOTIDE SEQUENCE</scope>
</reference>
<proteinExistence type="predicted"/>
<protein>
    <submittedName>
        <fullName evidence="1">Uncharacterized protein</fullName>
    </submittedName>
</protein>
<evidence type="ECO:0000313" key="1">
    <source>
        <dbReference type="EMBL" id="VDD03715.1"/>
    </source>
</evidence>
<dbReference type="AlphaFoldDB" id="A0A3P6BYU9"/>
<name>A0A3P6BYU9_BRACM</name>
<sequence>MGYNPDPNPNFLCSRNAPILHLISLLSRQKGRNSKP</sequence>
<accession>A0A3P6BYU9</accession>
<dbReference type="EMBL" id="LR031575">
    <property type="protein sequence ID" value="VDD03715.1"/>
    <property type="molecule type" value="Genomic_DNA"/>
</dbReference>
<gene>
    <name evidence="1" type="ORF">BRAA08T33192Z</name>
</gene>